<dbReference type="Gene3D" id="1.10.260.40">
    <property type="entry name" value="lambda repressor-like DNA-binding domains"/>
    <property type="match status" value="1"/>
</dbReference>
<dbReference type="SUPFAM" id="SSF47413">
    <property type="entry name" value="lambda repressor-like DNA-binding domains"/>
    <property type="match status" value="1"/>
</dbReference>
<dbReference type="RefSeq" id="WP_264141635.1">
    <property type="nucleotide sequence ID" value="NZ_JAOYEY010000023.1"/>
</dbReference>
<evidence type="ECO:0000313" key="2">
    <source>
        <dbReference type="EMBL" id="MCV9884717.1"/>
    </source>
</evidence>
<dbReference type="PROSITE" id="PS50943">
    <property type="entry name" value="HTH_CROC1"/>
    <property type="match status" value="1"/>
</dbReference>
<keyword evidence="3" id="KW-1185">Reference proteome</keyword>
<sequence>MESWVTSGSETIYYPDVKVFGSKLKQLRLSKKLSLKDVSRKIGWWHWCIEDWENGEPVSFDTLKTLAEFYHVSTDYLLSKDRSEYQQLTLF</sequence>
<dbReference type="CDD" id="cd00093">
    <property type="entry name" value="HTH_XRE"/>
    <property type="match status" value="1"/>
</dbReference>
<dbReference type="Pfam" id="PF01381">
    <property type="entry name" value="HTH_3"/>
    <property type="match status" value="1"/>
</dbReference>
<evidence type="ECO:0000259" key="1">
    <source>
        <dbReference type="PROSITE" id="PS50943"/>
    </source>
</evidence>
<dbReference type="InterPro" id="IPR001387">
    <property type="entry name" value="Cro/C1-type_HTH"/>
</dbReference>
<protein>
    <submittedName>
        <fullName evidence="2">Helix-turn-helix domain-containing protein</fullName>
    </submittedName>
</protein>
<comment type="caution">
    <text evidence="2">The sequence shown here is derived from an EMBL/GenBank/DDBJ whole genome shotgun (WGS) entry which is preliminary data.</text>
</comment>
<evidence type="ECO:0000313" key="3">
    <source>
        <dbReference type="Proteomes" id="UP001526147"/>
    </source>
</evidence>
<name>A0ABT3DCM7_9BACI</name>
<organism evidence="2 3">
    <name type="scientific">Metabacillus halosaccharovorans</name>
    <dbReference type="NCBI Taxonomy" id="930124"/>
    <lineage>
        <taxon>Bacteria</taxon>
        <taxon>Bacillati</taxon>
        <taxon>Bacillota</taxon>
        <taxon>Bacilli</taxon>
        <taxon>Bacillales</taxon>
        <taxon>Bacillaceae</taxon>
        <taxon>Metabacillus</taxon>
    </lineage>
</organism>
<dbReference type="SMART" id="SM00530">
    <property type="entry name" value="HTH_XRE"/>
    <property type="match status" value="1"/>
</dbReference>
<dbReference type="Proteomes" id="UP001526147">
    <property type="component" value="Unassembled WGS sequence"/>
</dbReference>
<accession>A0ABT3DCM7</accession>
<gene>
    <name evidence="2" type="ORF">OIH86_03560</name>
</gene>
<dbReference type="EMBL" id="JAOYEY010000023">
    <property type="protein sequence ID" value="MCV9884717.1"/>
    <property type="molecule type" value="Genomic_DNA"/>
</dbReference>
<reference evidence="2 3" key="1">
    <citation type="submission" date="2022-10" db="EMBL/GenBank/DDBJ databases">
        <title>Draft genome assembly of moderately radiation resistant bacterium Metabacillus halosaccharovorans.</title>
        <authorList>
            <person name="Pal S."/>
            <person name="Gopinathan A."/>
        </authorList>
    </citation>
    <scope>NUCLEOTIDE SEQUENCE [LARGE SCALE GENOMIC DNA]</scope>
    <source>
        <strain evidence="2 3">VITHBRA001</strain>
    </source>
</reference>
<dbReference type="InterPro" id="IPR010982">
    <property type="entry name" value="Lambda_DNA-bd_dom_sf"/>
</dbReference>
<feature type="domain" description="HTH cro/C1-type" evidence="1">
    <location>
        <begin position="24"/>
        <end position="77"/>
    </location>
</feature>
<proteinExistence type="predicted"/>